<dbReference type="KEGG" id="tva:4752786"/>
<dbReference type="PROSITE" id="PS50297">
    <property type="entry name" value="ANK_REP_REGION"/>
    <property type="match status" value="3"/>
</dbReference>
<gene>
    <name evidence="4" type="ORF">TVAG_034710</name>
</gene>
<protein>
    <submittedName>
        <fullName evidence="4">Uncharacterized protein</fullName>
    </submittedName>
</protein>
<reference evidence="4" key="1">
    <citation type="submission" date="2006-10" db="EMBL/GenBank/DDBJ databases">
        <authorList>
            <person name="Amadeo P."/>
            <person name="Zhao Q."/>
            <person name="Wortman J."/>
            <person name="Fraser-Liggett C."/>
            <person name="Carlton J."/>
        </authorList>
    </citation>
    <scope>NUCLEOTIDE SEQUENCE</scope>
    <source>
        <strain evidence="4">G3</strain>
    </source>
</reference>
<evidence type="ECO:0000256" key="3">
    <source>
        <dbReference type="PROSITE-ProRule" id="PRU00023"/>
    </source>
</evidence>
<evidence type="ECO:0000256" key="2">
    <source>
        <dbReference type="ARBA" id="ARBA00023043"/>
    </source>
</evidence>
<dbReference type="SMR" id="A2FJ81"/>
<dbReference type="PRINTS" id="PR01415">
    <property type="entry name" value="ANKYRIN"/>
</dbReference>
<proteinExistence type="predicted"/>
<keyword evidence="5" id="KW-1185">Reference proteome</keyword>
<dbReference type="VEuPathDB" id="TrichDB:TVAG_034710"/>
<dbReference type="EMBL" id="DS113826">
    <property type="protein sequence ID" value="EAX95042.1"/>
    <property type="molecule type" value="Genomic_DNA"/>
</dbReference>
<feature type="repeat" description="ANK" evidence="3">
    <location>
        <begin position="227"/>
        <end position="259"/>
    </location>
</feature>
<dbReference type="InParanoid" id="A2FJ81"/>
<dbReference type="InterPro" id="IPR036770">
    <property type="entry name" value="Ankyrin_rpt-contain_sf"/>
</dbReference>
<feature type="repeat" description="ANK" evidence="3">
    <location>
        <begin position="293"/>
        <end position="325"/>
    </location>
</feature>
<dbReference type="PANTHER" id="PTHR24188:SF29">
    <property type="entry name" value="GH09064P"/>
    <property type="match status" value="1"/>
</dbReference>
<dbReference type="SUPFAM" id="SSF48403">
    <property type="entry name" value="Ankyrin repeat"/>
    <property type="match status" value="1"/>
</dbReference>
<dbReference type="InterPro" id="IPR002110">
    <property type="entry name" value="Ankyrin_rpt"/>
</dbReference>
<name>A2FJ81_TRIV3</name>
<keyword evidence="1" id="KW-0677">Repeat</keyword>
<accession>A2FJ81</accession>
<reference evidence="4" key="2">
    <citation type="journal article" date="2007" name="Science">
        <title>Draft genome sequence of the sexually transmitted pathogen Trichomonas vaginalis.</title>
        <authorList>
            <person name="Carlton J.M."/>
            <person name="Hirt R.P."/>
            <person name="Silva J.C."/>
            <person name="Delcher A.L."/>
            <person name="Schatz M."/>
            <person name="Zhao Q."/>
            <person name="Wortman J.R."/>
            <person name="Bidwell S.L."/>
            <person name="Alsmark U.C.M."/>
            <person name="Besteiro S."/>
            <person name="Sicheritz-Ponten T."/>
            <person name="Noel C.J."/>
            <person name="Dacks J.B."/>
            <person name="Foster P.G."/>
            <person name="Simillion C."/>
            <person name="Van de Peer Y."/>
            <person name="Miranda-Saavedra D."/>
            <person name="Barton G.J."/>
            <person name="Westrop G.D."/>
            <person name="Mueller S."/>
            <person name="Dessi D."/>
            <person name="Fiori P.L."/>
            <person name="Ren Q."/>
            <person name="Paulsen I."/>
            <person name="Zhang H."/>
            <person name="Bastida-Corcuera F.D."/>
            <person name="Simoes-Barbosa A."/>
            <person name="Brown M.T."/>
            <person name="Hayes R.D."/>
            <person name="Mukherjee M."/>
            <person name="Okumura C.Y."/>
            <person name="Schneider R."/>
            <person name="Smith A.J."/>
            <person name="Vanacova S."/>
            <person name="Villalvazo M."/>
            <person name="Haas B.J."/>
            <person name="Pertea M."/>
            <person name="Feldblyum T.V."/>
            <person name="Utterback T.R."/>
            <person name="Shu C.L."/>
            <person name="Osoegawa K."/>
            <person name="de Jong P.J."/>
            <person name="Hrdy I."/>
            <person name="Horvathova L."/>
            <person name="Zubacova Z."/>
            <person name="Dolezal P."/>
            <person name="Malik S.B."/>
            <person name="Logsdon J.M. Jr."/>
            <person name="Henze K."/>
            <person name="Gupta A."/>
            <person name="Wang C.C."/>
            <person name="Dunne R.L."/>
            <person name="Upcroft J.A."/>
            <person name="Upcroft P."/>
            <person name="White O."/>
            <person name="Salzberg S.L."/>
            <person name="Tang P."/>
            <person name="Chiu C.-H."/>
            <person name="Lee Y.-S."/>
            <person name="Embley T.M."/>
            <person name="Coombs G.H."/>
            <person name="Mottram J.C."/>
            <person name="Tachezy J."/>
            <person name="Fraser-Liggett C.M."/>
            <person name="Johnson P.J."/>
        </authorList>
    </citation>
    <scope>NUCLEOTIDE SEQUENCE [LARGE SCALE GENOMIC DNA]</scope>
    <source>
        <strain evidence="4">G3</strain>
    </source>
</reference>
<evidence type="ECO:0000313" key="4">
    <source>
        <dbReference type="EMBL" id="EAX95042.1"/>
    </source>
</evidence>
<dbReference type="VEuPathDB" id="TrichDB:TVAGG3_0440800"/>
<sequence length="348" mass="39402">MDLNFEYIAAHISDYINNENFFYIFDIEDIKTIMKYSHLTADQYVTLLKQSHSTINSRKLYTSTRNANITIKNIEEVVSILKSVKNYMKFSIFNGIIDFLIPDEKAINSSTNETEIIQNENETKDTTISQTNENYNSSQDILTRIKELKDSNDFETIYKFLDELSSKGNHEMISKSIEAGLWQKIAPKKSLYDPERNVLHVASENGNLRLVQSLIKCVCDKEAKDSSEYTPLILASKQGHLDIVQYLISVGANKEAKTNSGYTPLIYASNNGHLEVVKYLFSVGANKEAKDNYGYTPLIKASTYGHLNVVQYLISVGANKEAKNNNGYTALMVAKGNVRNYLKTICIN</sequence>
<organism evidence="4 5">
    <name type="scientific">Trichomonas vaginalis (strain ATCC PRA-98 / G3)</name>
    <dbReference type="NCBI Taxonomy" id="412133"/>
    <lineage>
        <taxon>Eukaryota</taxon>
        <taxon>Metamonada</taxon>
        <taxon>Parabasalia</taxon>
        <taxon>Trichomonadida</taxon>
        <taxon>Trichomonadidae</taxon>
        <taxon>Trichomonas</taxon>
    </lineage>
</organism>
<dbReference type="Pfam" id="PF12796">
    <property type="entry name" value="Ank_2"/>
    <property type="match status" value="1"/>
</dbReference>
<dbReference type="AlphaFoldDB" id="A2FJ81"/>
<dbReference type="Proteomes" id="UP000001542">
    <property type="component" value="Unassembled WGS sequence"/>
</dbReference>
<keyword evidence="2 3" id="KW-0040">ANK repeat</keyword>
<dbReference type="PANTHER" id="PTHR24188">
    <property type="entry name" value="ANKYRIN REPEAT PROTEIN"/>
    <property type="match status" value="1"/>
</dbReference>
<evidence type="ECO:0000313" key="5">
    <source>
        <dbReference type="Proteomes" id="UP000001542"/>
    </source>
</evidence>
<feature type="repeat" description="ANK" evidence="3">
    <location>
        <begin position="260"/>
        <end position="292"/>
    </location>
</feature>
<dbReference type="SMART" id="SM00248">
    <property type="entry name" value="ANK"/>
    <property type="match status" value="4"/>
</dbReference>
<dbReference type="PROSITE" id="PS50088">
    <property type="entry name" value="ANK_REPEAT"/>
    <property type="match status" value="3"/>
</dbReference>
<evidence type="ECO:0000256" key="1">
    <source>
        <dbReference type="ARBA" id="ARBA00022737"/>
    </source>
</evidence>
<dbReference type="RefSeq" id="XP_001307972.1">
    <property type="nucleotide sequence ID" value="XM_001307971.1"/>
</dbReference>
<dbReference type="Gene3D" id="1.25.40.20">
    <property type="entry name" value="Ankyrin repeat-containing domain"/>
    <property type="match status" value="2"/>
</dbReference>
<dbReference type="Pfam" id="PF00023">
    <property type="entry name" value="Ank"/>
    <property type="match status" value="1"/>
</dbReference>
<dbReference type="OrthoDB" id="19174at2759"/>
<dbReference type="eggNOG" id="KOG4177">
    <property type="taxonomic scope" value="Eukaryota"/>
</dbReference>